<proteinExistence type="inferred from homology"/>
<dbReference type="PANTHER" id="PTHR47706:SF4">
    <property type="entry name" value="NMRA-LIKE DOMAIN-CONTAINING PROTEIN"/>
    <property type="match status" value="1"/>
</dbReference>
<evidence type="ECO:0000256" key="2">
    <source>
        <dbReference type="ARBA" id="ARBA00022857"/>
    </source>
</evidence>
<evidence type="ECO:0000256" key="1">
    <source>
        <dbReference type="ARBA" id="ARBA00005725"/>
    </source>
</evidence>
<evidence type="ECO:0000259" key="4">
    <source>
        <dbReference type="Pfam" id="PF13460"/>
    </source>
</evidence>
<dbReference type="RefSeq" id="XP_014175846.1">
    <property type="nucleotide sequence ID" value="XM_014320371.1"/>
</dbReference>
<dbReference type="Gene3D" id="3.40.50.720">
    <property type="entry name" value="NAD(P)-binding Rossmann-like Domain"/>
    <property type="match status" value="2"/>
</dbReference>
<dbReference type="InterPro" id="IPR016040">
    <property type="entry name" value="NAD(P)-bd_dom"/>
</dbReference>
<evidence type="ECO:0000256" key="3">
    <source>
        <dbReference type="ARBA" id="ARBA00023002"/>
    </source>
</evidence>
<dbReference type="GeneID" id="25980145"/>
<dbReference type="PANTHER" id="PTHR47706">
    <property type="entry name" value="NMRA-LIKE FAMILY PROTEIN"/>
    <property type="match status" value="1"/>
</dbReference>
<dbReference type="EMBL" id="GL629729">
    <property type="protein sequence ID" value="EFX06364.1"/>
    <property type="molecule type" value="Genomic_DNA"/>
</dbReference>
<keyword evidence="3" id="KW-0560">Oxidoreductase</keyword>
<dbReference type="Pfam" id="PF13460">
    <property type="entry name" value="NAD_binding_10"/>
    <property type="match status" value="1"/>
</dbReference>
<keyword evidence="2" id="KW-0521">NADP</keyword>
<dbReference type="SUPFAM" id="SSF51735">
    <property type="entry name" value="NAD(P)-binding Rossmann-fold domains"/>
    <property type="match status" value="1"/>
</dbReference>
<dbReference type="InterPro" id="IPR036291">
    <property type="entry name" value="NAD(P)-bd_dom_sf"/>
</dbReference>
<comment type="similarity">
    <text evidence="1">Belongs to the NmrA-type oxidoreductase family. Isoflavone reductase subfamily.</text>
</comment>
<evidence type="ECO:0000313" key="5">
    <source>
        <dbReference type="EMBL" id="EFX06364.1"/>
    </source>
</evidence>
<keyword evidence="6" id="KW-1185">Reference proteome</keyword>
<dbReference type="GO" id="GO:0016491">
    <property type="term" value="F:oxidoreductase activity"/>
    <property type="evidence" value="ECO:0007669"/>
    <property type="project" value="UniProtKB-KW"/>
</dbReference>
<dbReference type="eggNOG" id="ENOG502SJZF">
    <property type="taxonomic scope" value="Eukaryota"/>
</dbReference>
<sequence>MKIAIAGAGDVAKYLTEELLLVGHEVVVISRRKPEWFKRDDVDFRIVEYAVTALTKAIDDCDGLVSTILDYSMRFADAHVELVEACKKSRKCKRFIPSEYAGNTDEFPDEPWFYFANHKPHRKLLREQTEIKWTLFNMGWLTDYMIPKRLRYIKDIGEKHPINLDDKTVIIPGTGEELVAFTSIRDSCRAIVRLFDFDQWDPIIYVCGETTTWNKIAATMAERVPGITVSHRSQEELQKKIDAAESEDKVIAAQYDMWSISGAGLLPEGKLTSQKKKYFDGLQFRTIGEFLSDADKSDGKIAV</sequence>
<reference evidence="5 6" key="1">
    <citation type="journal article" date="2011" name="Proc. Natl. Acad. Sci. U.S.A.">
        <title>Genome and transcriptome analyses of the mountain pine beetle-fungal symbiont Grosmannia clavigera, a lodgepole pine pathogen.</title>
        <authorList>
            <person name="DiGuistini S."/>
            <person name="Wang Y."/>
            <person name="Liao N.Y."/>
            <person name="Taylor G."/>
            <person name="Tanguay P."/>
            <person name="Feau N."/>
            <person name="Henrissat B."/>
            <person name="Chan S.K."/>
            <person name="Hesse-Orce U."/>
            <person name="Alamouti S.M."/>
            <person name="Tsui C.K.M."/>
            <person name="Docking R.T."/>
            <person name="Levasseur A."/>
            <person name="Haridas S."/>
            <person name="Robertson G."/>
            <person name="Birol I."/>
            <person name="Holt R.A."/>
            <person name="Marra M.A."/>
            <person name="Hamelin R.C."/>
            <person name="Hirst M."/>
            <person name="Jones S.J.M."/>
            <person name="Bohlmann J."/>
            <person name="Breuil C."/>
        </authorList>
    </citation>
    <scope>NUCLEOTIDE SEQUENCE [LARGE SCALE GENOMIC DNA]</scope>
    <source>
        <strain evidence="6">kw1407 / UAMH 11150</strain>
    </source>
</reference>
<name>F0X7A6_GROCL</name>
<feature type="domain" description="NAD(P)-binding" evidence="4">
    <location>
        <begin position="7"/>
        <end position="144"/>
    </location>
</feature>
<dbReference type="Proteomes" id="UP000007796">
    <property type="component" value="Unassembled WGS sequence"/>
</dbReference>
<dbReference type="HOGENOM" id="CLU_044876_5_0_1"/>
<organism evidence="6">
    <name type="scientific">Grosmannia clavigera (strain kw1407 / UAMH 11150)</name>
    <name type="common">Blue stain fungus</name>
    <name type="synonym">Graphiocladiella clavigera</name>
    <dbReference type="NCBI Taxonomy" id="655863"/>
    <lineage>
        <taxon>Eukaryota</taxon>
        <taxon>Fungi</taxon>
        <taxon>Dikarya</taxon>
        <taxon>Ascomycota</taxon>
        <taxon>Pezizomycotina</taxon>
        <taxon>Sordariomycetes</taxon>
        <taxon>Sordariomycetidae</taxon>
        <taxon>Ophiostomatales</taxon>
        <taxon>Ophiostomataceae</taxon>
        <taxon>Leptographium</taxon>
    </lineage>
</organism>
<evidence type="ECO:0000313" key="6">
    <source>
        <dbReference type="Proteomes" id="UP000007796"/>
    </source>
</evidence>
<dbReference type="InterPro" id="IPR051609">
    <property type="entry name" value="NmrA/Isoflavone_reductase-like"/>
</dbReference>
<protein>
    <submittedName>
        <fullName evidence="5">F420-dependent NADP reductase</fullName>
    </submittedName>
</protein>
<gene>
    <name evidence="5" type="ORF">CMQ_6685</name>
</gene>
<dbReference type="OrthoDB" id="419598at2759"/>
<accession>F0X7A6</accession>
<dbReference type="InParanoid" id="F0X7A6"/>
<dbReference type="AlphaFoldDB" id="F0X7A6"/>